<feature type="transmembrane region" description="Helical" evidence="6">
    <location>
        <begin position="228"/>
        <end position="247"/>
    </location>
</feature>
<evidence type="ECO:0000259" key="7">
    <source>
        <dbReference type="PROSITE" id="PS50850"/>
    </source>
</evidence>
<feature type="transmembrane region" description="Helical" evidence="6">
    <location>
        <begin position="107"/>
        <end position="128"/>
    </location>
</feature>
<reference evidence="8 9" key="1">
    <citation type="submission" date="2016-02" db="EMBL/GenBank/DDBJ databases">
        <title>Complete genome sequence and transcriptome regulation of the pentose utilising yeast Sugiyamaella lignohabitans.</title>
        <authorList>
            <person name="Bellasio M."/>
            <person name="Peymann A."/>
            <person name="Valli M."/>
            <person name="Sipitzky M."/>
            <person name="Graf A."/>
            <person name="Sauer M."/>
            <person name="Marx H."/>
            <person name="Mattanovich D."/>
        </authorList>
    </citation>
    <scope>NUCLEOTIDE SEQUENCE [LARGE SCALE GENOMIC DNA]</scope>
    <source>
        <strain evidence="8 9">CBS 10342</strain>
    </source>
</reference>
<feature type="transmembrane region" description="Helical" evidence="6">
    <location>
        <begin position="140"/>
        <end position="159"/>
    </location>
</feature>
<dbReference type="KEGG" id="slb:AWJ20_2034"/>
<feature type="transmembrane region" description="Helical" evidence="6">
    <location>
        <begin position="442"/>
        <end position="467"/>
    </location>
</feature>
<dbReference type="PANTHER" id="PTHR23502">
    <property type="entry name" value="MAJOR FACILITATOR SUPERFAMILY"/>
    <property type="match status" value="1"/>
</dbReference>
<feature type="transmembrane region" description="Helical" evidence="6">
    <location>
        <begin position="417"/>
        <end position="436"/>
    </location>
</feature>
<evidence type="ECO:0000256" key="4">
    <source>
        <dbReference type="ARBA" id="ARBA00023136"/>
    </source>
</evidence>
<accession>A0A167ETU3</accession>
<feature type="domain" description="Major facilitator superfamily (MFS) profile" evidence="7">
    <location>
        <begin position="105"/>
        <end position="534"/>
    </location>
</feature>
<organism evidence="8 9">
    <name type="scientific">Sugiyamaella lignohabitans</name>
    <dbReference type="NCBI Taxonomy" id="796027"/>
    <lineage>
        <taxon>Eukaryota</taxon>
        <taxon>Fungi</taxon>
        <taxon>Dikarya</taxon>
        <taxon>Ascomycota</taxon>
        <taxon>Saccharomycotina</taxon>
        <taxon>Dipodascomycetes</taxon>
        <taxon>Dipodascales</taxon>
        <taxon>Trichomonascaceae</taxon>
        <taxon>Sugiyamaella</taxon>
    </lineage>
</organism>
<dbReference type="SUPFAM" id="SSF103473">
    <property type="entry name" value="MFS general substrate transporter"/>
    <property type="match status" value="1"/>
</dbReference>
<feature type="transmembrane region" description="Helical" evidence="6">
    <location>
        <begin position="375"/>
        <end position="396"/>
    </location>
</feature>
<keyword evidence="2 6" id="KW-0812">Transmembrane</keyword>
<dbReference type="Pfam" id="PF07690">
    <property type="entry name" value="MFS_1"/>
    <property type="match status" value="1"/>
</dbReference>
<keyword evidence="9" id="KW-1185">Reference proteome</keyword>
<feature type="transmembrane region" description="Helical" evidence="6">
    <location>
        <begin position="259"/>
        <end position="282"/>
    </location>
</feature>
<evidence type="ECO:0000256" key="2">
    <source>
        <dbReference type="ARBA" id="ARBA00022692"/>
    </source>
</evidence>
<dbReference type="RefSeq" id="XP_018736921.1">
    <property type="nucleotide sequence ID" value="XM_018878960.1"/>
</dbReference>
<evidence type="ECO:0000256" key="6">
    <source>
        <dbReference type="SAM" id="Phobius"/>
    </source>
</evidence>
<feature type="compositionally biased region" description="Polar residues" evidence="5">
    <location>
        <begin position="1"/>
        <end position="22"/>
    </location>
</feature>
<evidence type="ECO:0000256" key="3">
    <source>
        <dbReference type="ARBA" id="ARBA00022989"/>
    </source>
</evidence>
<feature type="transmembrane region" description="Helical" evidence="6">
    <location>
        <begin position="171"/>
        <end position="188"/>
    </location>
</feature>
<feature type="region of interest" description="Disordered" evidence="5">
    <location>
        <begin position="1"/>
        <end position="72"/>
    </location>
</feature>
<dbReference type="AlphaFoldDB" id="A0A167ETU3"/>
<evidence type="ECO:0000313" key="9">
    <source>
        <dbReference type="Proteomes" id="UP000189580"/>
    </source>
</evidence>
<evidence type="ECO:0000256" key="5">
    <source>
        <dbReference type="SAM" id="MobiDB-lite"/>
    </source>
</evidence>
<dbReference type="GO" id="GO:0022857">
    <property type="term" value="F:transmembrane transporter activity"/>
    <property type="evidence" value="ECO:0007669"/>
    <property type="project" value="InterPro"/>
</dbReference>
<feature type="transmembrane region" description="Helical" evidence="6">
    <location>
        <begin position="200"/>
        <end position="221"/>
    </location>
</feature>
<proteinExistence type="predicted"/>
<dbReference type="InterPro" id="IPR011701">
    <property type="entry name" value="MFS"/>
</dbReference>
<protein>
    <submittedName>
        <fullName evidence="8">Tpo1p</fullName>
    </submittedName>
</protein>
<dbReference type="FunFam" id="1.20.1250.20:FF:000011">
    <property type="entry name" value="MFS multidrug transporter, putative"/>
    <property type="match status" value="1"/>
</dbReference>
<dbReference type="PANTHER" id="PTHR23502:SF190">
    <property type="entry name" value="YALI0F08063P"/>
    <property type="match status" value="1"/>
</dbReference>
<dbReference type="OrthoDB" id="9986881at2759"/>
<gene>
    <name evidence="8" type="primary">TPO1</name>
    <name evidence="8" type="ORF">AWJ20_2034</name>
</gene>
<keyword evidence="4 6" id="KW-0472">Membrane</keyword>
<evidence type="ECO:0000256" key="1">
    <source>
        <dbReference type="ARBA" id="ARBA00004141"/>
    </source>
</evidence>
<keyword evidence="3 6" id="KW-1133">Transmembrane helix</keyword>
<dbReference type="InterPro" id="IPR036259">
    <property type="entry name" value="MFS_trans_sf"/>
</dbReference>
<sequence length="545" mass="59869">MSSGNSADASGIGDSSPNQSSRNSEEFPLDVEKVISVNGGFKKNGEEQDPSPGPSHKQENADTDSNENTDLLDPRQYDENIFLVTFSKGDKENPQNWSLRKKSLHTAFYGLTTFAAQFNSAVMSPTVPHLMDSFGISREVAILGTSLYVLGIAFGPSVFAPYSEMNGRKMGVMLPFFISLIFTAGTASSDNISAILCTRFFAGFFAGAPVVSSGGVLADIWDPAIRGVALIFYAVFVTAGVTFGSILSSVVTSGSDTDWRWSCWLIVIIGGVILFFDVILLSETYAPVILAKRASNLRINTHQWAYHAKHDEWKLDLKEFLTLHLLRPFAMFATPIVFCIAMFASFVFGVLYLVITSVPITFQITKGWEGTVATLPMVALFLGLITGSGLNVWSGLRYAKLVRANNNKPLPEQRFPVMMMFGWLMPAGTFIFAWTLRPEIHWIVPMIGIYLLGTGFIVIFQGCLNYLVDTFTRFAASAIAANTFVRSIFGGIFPLFGDTMFINLGVNWGGSLVGFIALALTPIPYIFYLYGEKLRSRNPYSKLVS</sequence>
<dbReference type="PROSITE" id="PS50850">
    <property type="entry name" value="MFS"/>
    <property type="match status" value="1"/>
</dbReference>
<dbReference type="Proteomes" id="UP000189580">
    <property type="component" value="Chromosome b"/>
</dbReference>
<dbReference type="CDD" id="cd17323">
    <property type="entry name" value="MFS_Tpo1_MDR_like"/>
    <property type="match status" value="1"/>
</dbReference>
<feature type="transmembrane region" description="Helical" evidence="6">
    <location>
        <begin position="508"/>
        <end position="530"/>
    </location>
</feature>
<feature type="transmembrane region" description="Helical" evidence="6">
    <location>
        <begin position="329"/>
        <end position="355"/>
    </location>
</feature>
<name>A0A167ETU3_9ASCO</name>
<dbReference type="GeneID" id="30033901"/>
<feature type="transmembrane region" description="Helical" evidence="6">
    <location>
        <begin position="474"/>
        <end position="496"/>
    </location>
</feature>
<comment type="subcellular location">
    <subcellularLocation>
        <location evidence="1">Membrane</location>
        <topology evidence="1">Multi-pass membrane protein</topology>
    </subcellularLocation>
</comment>
<dbReference type="InterPro" id="IPR020846">
    <property type="entry name" value="MFS_dom"/>
</dbReference>
<dbReference type="Gene3D" id="1.20.1250.20">
    <property type="entry name" value="MFS general substrate transporter like domains"/>
    <property type="match status" value="1"/>
</dbReference>
<dbReference type="GO" id="GO:0005886">
    <property type="term" value="C:plasma membrane"/>
    <property type="evidence" value="ECO:0007669"/>
    <property type="project" value="TreeGrafter"/>
</dbReference>
<dbReference type="EMBL" id="CP014503">
    <property type="protein sequence ID" value="ANB14444.1"/>
    <property type="molecule type" value="Genomic_DNA"/>
</dbReference>
<evidence type="ECO:0000313" key="8">
    <source>
        <dbReference type="EMBL" id="ANB14444.1"/>
    </source>
</evidence>